<proteinExistence type="predicted"/>
<dbReference type="EMBL" id="LT853698">
    <property type="protein sequence ID" value="SMQ52640.1"/>
    <property type="molecule type" value="Genomic_DNA"/>
</dbReference>
<reference evidence="2 3" key="1">
    <citation type="submission" date="2016-06" db="EMBL/GenBank/DDBJ databases">
        <authorList>
            <person name="Kjaerup R.B."/>
            <person name="Dalgaard T.S."/>
            <person name="Juul-Madsen H.R."/>
        </authorList>
    </citation>
    <scope>NUCLEOTIDE SEQUENCE [LARGE SCALE GENOMIC DNA]</scope>
</reference>
<organism evidence="2 3">
    <name type="scientific">Zymoseptoria tritici (strain ST99CH_3D7)</name>
    <dbReference type="NCBI Taxonomy" id="1276538"/>
    <lineage>
        <taxon>Eukaryota</taxon>
        <taxon>Fungi</taxon>
        <taxon>Dikarya</taxon>
        <taxon>Ascomycota</taxon>
        <taxon>Pezizomycotina</taxon>
        <taxon>Dothideomycetes</taxon>
        <taxon>Dothideomycetidae</taxon>
        <taxon>Mycosphaerellales</taxon>
        <taxon>Mycosphaerellaceae</taxon>
        <taxon>Zymoseptoria</taxon>
    </lineage>
</organism>
<evidence type="ECO:0000256" key="1">
    <source>
        <dbReference type="SAM" id="MobiDB-lite"/>
    </source>
</evidence>
<feature type="region of interest" description="Disordered" evidence="1">
    <location>
        <begin position="1"/>
        <end position="118"/>
    </location>
</feature>
<gene>
    <name evidence="2" type="ORF">ZT3D7_G7793</name>
</gene>
<evidence type="ECO:0000313" key="2">
    <source>
        <dbReference type="EMBL" id="SMQ52640.1"/>
    </source>
</evidence>
<keyword evidence="3" id="KW-1185">Reference proteome</keyword>
<sequence length="361" mass="39073">MSDNRPKPSIPAWQRAAQPKSPPRDDPVYAQAEAEAKPTDNIETIAPTPTEDETPADPVSGDAAPEMAPSETTSSTTATRASDSKPATFEADDFARFSQQQQQPPAQPPPAVQQRSAPPPIITYPEFLVEAHKPPPLITPSRVINAIYLAGGLSAILYGASKWLITPMVDSLCESRHEFLNHSQTKVDELNERLSKIVSKLPEAKKQSNAEGEIDDTESDASDPTELYHRDMGTQTESPQPSRSTSVPEVKKTAVDHETTAMSIMQSHFAEMLEGSDSVGESAKDRLDSVNKLRHYLDGLIYNTASMPVWQAAEDGMTMRPANGAPKNDGVEDLKKEIRGVKGVLLSAKRFPARPVAAGGA</sequence>
<evidence type="ECO:0000313" key="3">
    <source>
        <dbReference type="Proteomes" id="UP000215127"/>
    </source>
</evidence>
<feature type="compositionally biased region" description="Low complexity" evidence="1">
    <location>
        <begin position="68"/>
        <end position="81"/>
    </location>
</feature>
<protein>
    <submittedName>
        <fullName evidence="2">Uncharacterized protein</fullName>
    </submittedName>
</protein>
<dbReference type="Proteomes" id="UP000215127">
    <property type="component" value="Chromosome 7"/>
</dbReference>
<feature type="region of interest" description="Disordered" evidence="1">
    <location>
        <begin position="201"/>
        <end position="251"/>
    </location>
</feature>
<accession>A0A1X7RZD3</accession>
<dbReference type="STRING" id="1276538.A0A1X7RZD3"/>
<dbReference type="AlphaFoldDB" id="A0A1X7RZD3"/>
<feature type="compositionally biased region" description="Pro residues" evidence="1">
    <location>
        <begin position="105"/>
        <end position="118"/>
    </location>
</feature>
<feature type="compositionally biased region" description="Polar residues" evidence="1">
    <location>
        <begin position="233"/>
        <end position="247"/>
    </location>
</feature>
<name>A0A1X7RZD3_ZYMT9</name>
<feature type="compositionally biased region" description="Acidic residues" evidence="1">
    <location>
        <begin position="212"/>
        <end position="223"/>
    </location>
</feature>